<feature type="compositionally biased region" description="Basic and acidic residues" evidence="3">
    <location>
        <begin position="211"/>
        <end position="224"/>
    </location>
</feature>
<dbReference type="PROSITE" id="PS50002">
    <property type="entry name" value="SH3"/>
    <property type="match status" value="1"/>
</dbReference>
<protein>
    <submittedName>
        <fullName evidence="6">BA75_04690T0</fullName>
    </submittedName>
</protein>
<feature type="region of interest" description="Disordered" evidence="3">
    <location>
        <begin position="282"/>
        <end position="308"/>
    </location>
</feature>
<dbReference type="InterPro" id="IPR001452">
    <property type="entry name" value="SH3_domain"/>
</dbReference>
<feature type="region of interest" description="Disordered" evidence="3">
    <location>
        <begin position="204"/>
        <end position="227"/>
    </location>
</feature>
<keyword evidence="4" id="KW-0472">Membrane</keyword>
<keyword evidence="4" id="KW-1133">Transmembrane helix</keyword>
<organism evidence="6 7">
    <name type="scientific">Komagataella pastoris</name>
    <name type="common">Yeast</name>
    <name type="synonym">Pichia pastoris</name>
    <dbReference type="NCBI Taxonomy" id="4922"/>
    <lineage>
        <taxon>Eukaryota</taxon>
        <taxon>Fungi</taxon>
        <taxon>Dikarya</taxon>
        <taxon>Ascomycota</taxon>
        <taxon>Saccharomycotina</taxon>
        <taxon>Pichiomycetes</taxon>
        <taxon>Pichiales</taxon>
        <taxon>Pichiaceae</taxon>
        <taxon>Komagataella</taxon>
    </lineage>
</organism>
<evidence type="ECO:0000256" key="1">
    <source>
        <dbReference type="ARBA" id="ARBA00022443"/>
    </source>
</evidence>
<evidence type="ECO:0000256" key="3">
    <source>
        <dbReference type="SAM" id="MobiDB-lite"/>
    </source>
</evidence>
<dbReference type="Proteomes" id="UP000094565">
    <property type="component" value="Chromosome 4"/>
</dbReference>
<dbReference type="EMBL" id="CP014587">
    <property type="protein sequence ID" value="ANZ77604.1"/>
    <property type="molecule type" value="Genomic_DNA"/>
</dbReference>
<gene>
    <name evidence="6" type="primary">FUS1</name>
    <name evidence="6" type="ORF">ATY40_BA7504690</name>
</gene>
<dbReference type="SMART" id="SM00326">
    <property type="entry name" value="SH3"/>
    <property type="match status" value="1"/>
</dbReference>
<evidence type="ECO:0000313" key="7">
    <source>
        <dbReference type="Proteomes" id="UP000094565"/>
    </source>
</evidence>
<proteinExistence type="predicted"/>
<keyword evidence="4" id="KW-0812">Transmembrane</keyword>
<evidence type="ECO:0000259" key="5">
    <source>
        <dbReference type="PROSITE" id="PS50002"/>
    </source>
</evidence>
<feature type="domain" description="SH3" evidence="5">
    <location>
        <begin position="362"/>
        <end position="422"/>
    </location>
</feature>
<keyword evidence="7" id="KW-1185">Reference proteome</keyword>
<dbReference type="SUPFAM" id="SSF50044">
    <property type="entry name" value="SH3-domain"/>
    <property type="match status" value="1"/>
</dbReference>
<feature type="transmembrane region" description="Helical" evidence="4">
    <location>
        <begin position="93"/>
        <end position="116"/>
    </location>
</feature>
<evidence type="ECO:0000313" key="6">
    <source>
        <dbReference type="EMBL" id="ANZ77604.1"/>
    </source>
</evidence>
<evidence type="ECO:0000256" key="4">
    <source>
        <dbReference type="SAM" id="Phobius"/>
    </source>
</evidence>
<reference evidence="6 7" key="1">
    <citation type="submission" date="2016-02" db="EMBL/GenBank/DDBJ databases">
        <title>Comparative genomic and transcriptomic foundation for Pichia pastoris.</title>
        <authorList>
            <person name="Love K.R."/>
            <person name="Shah K.A."/>
            <person name="Whittaker C.A."/>
            <person name="Wu J."/>
            <person name="Bartlett M.C."/>
            <person name="Ma D."/>
            <person name="Leeson R.L."/>
            <person name="Priest M."/>
            <person name="Young S.K."/>
            <person name="Love J.C."/>
        </authorList>
    </citation>
    <scope>NUCLEOTIDE SEQUENCE [LARGE SCALE GENOMIC DNA]</scope>
    <source>
        <strain evidence="6 7">ATCC 28485</strain>
    </source>
</reference>
<dbReference type="OrthoDB" id="5340910at2759"/>
<dbReference type="AlphaFoldDB" id="A0A1B2JHT3"/>
<accession>A0A1B2JHT3</accession>
<dbReference type="Pfam" id="PF00018">
    <property type="entry name" value="SH3_1"/>
    <property type="match status" value="1"/>
</dbReference>
<evidence type="ECO:0000256" key="2">
    <source>
        <dbReference type="PROSITE-ProRule" id="PRU00192"/>
    </source>
</evidence>
<dbReference type="InterPro" id="IPR036028">
    <property type="entry name" value="SH3-like_dom_sf"/>
</dbReference>
<sequence>MIIQPRDITLDVDNCADSCTDDITTTITTTITITRFNKAYTEKDAMSIPTSSPTAPVLDIVVEKRQFKSGSSQMITDSYSKSKGTMDAKTSTTLAIVIPICVLLLVSAALMLFYYMRRKQSEDSINPQILKEIRETKPTTLYINKHQKTDPDQIRFKDIPAKKIEAVSGFQNWKRQSIFNVKDWLDKRMSRDVSIRHVASSSIEESSSTYSEKDHHEHPEKVETPRGSYSQFYNKVINTPATNLRTFKLLNKSPLHSGIPRSRTPDSCNFHPSFIRNILRSSRDSTDLPQPPVVKNKDLPTIPLQPSDPNIQRQVIEVDTSSPIISRPQIAKTKHAEQRSTKKVTPLSLNGLEKTVNGTTSNLTAIYQVIENYTAKLPDEISIVKGELIILNGVFEDDWCRVNKVNSRMEGIVPRYCIARFT</sequence>
<keyword evidence="1 2" id="KW-0728">SH3 domain</keyword>
<dbReference type="Gene3D" id="2.30.30.40">
    <property type="entry name" value="SH3 Domains"/>
    <property type="match status" value="1"/>
</dbReference>
<name>A0A1B2JHT3_PICPA</name>